<keyword evidence="3" id="KW-1185">Reference proteome</keyword>
<evidence type="ECO:0000313" key="3">
    <source>
        <dbReference type="Proteomes" id="UP000054047"/>
    </source>
</evidence>
<gene>
    <name evidence="2" type="ORF">ANCDUO_07099</name>
</gene>
<dbReference type="InterPro" id="IPR001791">
    <property type="entry name" value="Laminin_G"/>
</dbReference>
<dbReference type="Gene3D" id="2.60.120.200">
    <property type="match status" value="1"/>
</dbReference>
<accession>A0A0C2CZX0</accession>
<dbReference type="InterPro" id="IPR013320">
    <property type="entry name" value="ConA-like_dom_sf"/>
</dbReference>
<dbReference type="CDD" id="cd00110">
    <property type="entry name" value="LamG"/>
    <property type="match status" value="1"/>
</dbReference>
<organism evidence="2 3">
    <name type="scientific">Ancylostoma duodenale</name>
    <dbReference type="NCBI Taxonomy" id="51022"/>
    <lineage>
        <taxon>Eukaryota</taxon>
        <taxon>Metazoa</taxon>
        <taxon>Ecdysozoa</taxon>
        <taxon>Nematoda</taxon>
        <taxon>Chromadorea</taxon>
        <taxon>Rhabditida</taxon>
        <taxon>Rhabditina</taxon>
        <taxon>Rhabditomorpha</taxon>
        <taxon>Strongyloidea</taxon>
        <taxon>Ancylostomatidae</taxon>
        <taxon>Ancylostomatinae</taxon>
        <taxon>Ancylostoma</taxon>
    </lineage>
</organism>
<dbReference type="AlphaFoldDB" id="A0A0C2CZX0"/>
<sequence length="178" mass="19809">MGMLSWNRNTGAVLSTWLSSTRVFDIFKEGGDVINLYSASHRLYFGARVERDNASSVSISNAIVACFRAISKRRKDETRTAPLLGQHWMPCDGCHSVLGGAMYQWRNLPCSWKNLSLVDGRVMYQWDAGSGKGSVTTDASIADAQWHRISLSRRGRRTRLVLDGADTKEGWSPPGRSL</sequence>
<evidence type="ECO:0000313" key="2">
    <source>
        <dbReference type="EMBL" id="KIH62618.1"/>
    </source>
</evidence>
<dbReference type="Pfam" id="PF00054">
    <property type="entry name" value="Laminin_G_1"/>
    <property type="match status" value="1"/>
</dbReference>
<protein>
    <recommendedName>
        <fullName evidence="1">Laminin G domain-containing protein</fullName>
    </recommendedName>
</protein>
<evidence type="ECO:0000259" key="1">
    <source>
        <dbReference type="Pfam" id="PF00054"/>
    </source>
</evidence>
<feature type="domain" description="Laminin G" evidence="1">
    <location>
        <begin position="111"/>
        <end position="176"/>
    </location>
</feature>
<dbReference type="EMBL" id="KN729190">
    <property type="protein sequence ID" value="KIH62618.1"/>
    <property type="molecule type" value="Genomic_DNA"/>
</dbReference>
<reference evidence="2 3" key="1">
    <citation type="submission" date="2013-12" db="EMBL/GenBank/DDBJ databases">
        <title>Draft genome of the parsitic nematode Ancylostoma duodenale.</title>
        <authorList>
            <person name="Mitreva M."/>
        </authorList>
    </citation>
    <scope>NUCLEOTIDE SEQUENCE [LARGE SCALE GENOMIC DNA]</scope>
    <source>
        <strain evidence="2 3">Zhejiang</strain>
    </source>
</reference>
<proteinExistence type="predicted"/>
<dbReference type="SUPFAM" id="SSF49899">
    <property type="entry name" value="Concanavalin A-like lectins/glucanases"/>
    <property type="match status" value="1"/>
</dbReference>
<name>A0A0C2CZX0_9BILA</name>
<dbReference type="Proteomes" id="UP000054047">
    <property type="component" value="Unassembled WGS sequence"/>
</dbReference>